<dbReference type="SUPFAM" id="SSF49344">
    <property type="entry name" value="CBD9-like"/>
    <property type="match status" value="1"/>
</dbReference>
<dbReference type="Pfam" id="PF19313">
    <property type="entry name" value="DUF5916"/>
    <property type="match status" value="1"/>
</dbReference>
<keyword evidence="1" id="KW-0732">Signal</keyword>
<feature type="signal peptide" evidence="1">
    <location>
        <begin position="1"/>
        <end position="19"/>
    </location>
</feature>
<dbReference type="Proteomes" id="UP000019151">
    <property type="component" value="Chromosome"/>
</dbReference>
<dbReference type="KEGG" id="gba:J421_1935"/>
<dbReference type="PATRIC" id="fig|861299.3.peg.1969"/>
<evidence type="ECO:0000256" key="1">
    <source>
        <dbReference type="SAM" id="SignalP"/>
    </source>
</evidence>
<gene>
    <name evidence="3" type="ORF">J421_1935</name>
</gene>
<reference evidence="3 4" key="1">
    <citation type="journal article" date="2014" name="Genome Announc.">
        <title>Genome Sequence and Methylome of Soil Bacterium Gemmatirosa kalamazoonensis KBS708T, a Member of the Rarely Cultivated Gemmatimonadetes Phylum.</title>
        <authorList>
            <person name="Debruyn J.M."/>
            <person name="Radosevich M."/>
            <person name="Wommack K.E."/>
            <person name="Polson S.W."/>
            <person name="Hauser L.J."/>
            <person name="Fawaz M.N."/>
            <person name="Korlach J."/>
            <person name="Tsai Y.C."/>
        </authorList>
    </citation>
    <scope>NUCLEOTIDE SEQUENCE [LARGE SCALE GENOMIC DNA]</scope>
    <source>
        <strain evidence="3 4">KBS708</strain>
    </source>
</reference>
<dbReference type="InParanoid" id="W0RGA8"/>
<dbReference type="EMBL" id="CP007128">
    <property type="protein sequence ID" value="AHG89472.1"/>
    <property type="molecule type" value="Genomic_DNA"/>
</dbReference>
<accession>W0RGA8</accession>
<dbReference type="eggNOG" id="COG2091">
    <property type="taxonomic scope" value="Bacteria"/>
</dbReference>
<keyword evidence="4" id="KW-1185">Reference proteome</keyword>
<evidence type="ECO:0000313" key="3">
    <source>
        <dbReference type="EMBL" id="AHG89472.1"/>
    </source>
</evidence>
<proteinExistence type="predicted"/>
<evidence type="ECO:0000313" key="4">
    <source>
        <dbReference type="Proteomes" id="UP000019151"/>
    </source>
</evidence>
<dbReference type="CDD" id="cd09618">
    <property type="entry name" value="CBM9_like_2"/>
    <property type="match status" value="1"/>
</dbReference>
<dbReference type="InterPro" id="IPR045670">
    <property type="entry name" value="DUF5916"/>
</dbReference>
<dbReference type="STRING" id="861299.J421_1935"/>
<dbReference type="HOGENOM" id="CLU_016090_1_0_0"/>
<feature type="domain" description="DUF5916" evidence="2">
    <location>
        <begin position="277"/>
        <end position="336"/>
    </location>
</feature>
<organism evidence="3 4">
    <name type="scientific">Gemmatirosa kalamazoonensis</name>
    <dbReference type="NCBI Taxonomy" id="861299"/>
    <lineage>
        <taxon>Bacteria</taxon>
        <taxon>Pseudomonadati</taxon>
        <taxon>Gemmatimonadota</taxon>
        <taxon>Gemmatimonadia</taxon>
        <taxon>Gemmatimonadales</taxon>
        <taxon>Gemmatimonadaceae</taxon>
        <taxon>Gemmatirosa</taxon>
    </lineage>
</organism>
<dbReference type="Gene3D" id="2.60.40.1190">
    <property type="match status" value="1"/>
</dbReference>
<name>W0RGA8_9BACT</name>
<evidence type="ECO:0000259" key="2">
    <source>
        <dbReference type="Pfam" id="PF19313"/>
    </source>
</evidence>
<sequence length="725" mass="80021">MRVALVALMCAPRAAPGQAARGAAPALRVATTRGDVRVDGRLTEPAWSVADSIGGLTQVEPREGGAPSARTVVRVLFTRDAVVIGVRADDPEPARIVAYARQRDATLDAEDHVKIVLDTYRDGRSGYVFSVNPNGARYDALVTDQGAGENANWDAVWQAATARTPEGWSAEILIPLKSLLFRPGRTEWGFNVQRRIQRLQETDRWASPERDIKVTQTSRAGRLVDLPRVDLGVGLSVRPSVTGGGAHDTSRAPLRSSSRASLDATQRLGANTLASLTVNTDFAETEVDARRVNLTRFPLFFPEKRTFFLEGADIFDFGLGLEEDVIPFFSRRIGLLAGEQVPIDVGAKVTGRAGGTNFGALAVRTRQVDTLPTAAAMGVVRVKQNVLGESSAGFIATVGDPLGRRGSWLVGPDLTYSTSRFHGDRNFLVGVWGLATGRADLVRGDRTAAGFKVDYPNDLWDVALSYKRIGDGFDPSLGFVPRPGVHVASLAANWQPRPRRPIGPLHIRQCFWENELSYVSGLTGGWQSYEYFMAPINCRLESGDRFEFNVVPRGERLTEPFDVADGVTIPAGTYHFPRFRLEGGLAAKRRLNAQATWWFGRFYDGTLHQYELTGAWKPSPLVIVELTGEHDVGRLREGRFTQDVAGTRVRLNVSPDLQLTSFLQYDTESRAFGTNTRLRWTYSPLGELFVVYDHNLRTRDPLTLRRELAFASNQLLVKAQYAFRY</sequence>
<feature type="chain" id="PRO_5004794073" description="DUF5916 domain-containing protein" evidence="1">
    <location>
        <begin position="20"/>
        <end position="725"/>
    </location>
</feature>
<dbReference type="AlphaFoldDB" id="W0RGA8"/>
<protein>
    <recommendedName>
        <fullName evidence="2">DUF5916 domain-containing protein</fullName>
    </recommendedName>
</protein>